<dbReference type="Proteomes" id="UP001151760">
    <property type="component" value="Unassembled WGS sequence"/>
</dbReference>
<reference evidence="1" key="1">
    <citation type="journal article" date="2022" name="Int. J. Mol. Sci.">
        <title>Draft Genome of Tanacetum Coccineum: Genomic Comparison of Closely Related Tanacetum-Family Plants.</title>
        <authorList>
            <person name="Yamashiro T."/>
            <person name="Shiraishi A."/>
            <person name="Nakayama K."/>
            <person name="Satake H."/>
        </authorList>
    </citation>
    <scope>NUCLEOTIDE SEQUENCE</scope>
</reference>
<evidence type="ECO:0000313" key="1">
    <source>
        <dbReference type="EMBL" id="GJT55785.1"/>
    </source>
</evidence>
<comment type="caution">
    <text evidence="1">The sequence shown here is derived from an EMBL/GenBank/DDBJ whole genome shotgun (WGS) entry which is preliminary data.</text>
</comment>
<keyword evidence="2" id="KW-1185">Reference proteome</keyword>
<reference evidence="1" key="2">
    <citation type="submission" date="2022-01" db="EMBL/GenBank/DDBJ databases">
        <authorList>
            <person name="Yamashiro T."/>
            <person name="Shiraishi A."/>
            <person name="Satake H."/>
            <person name="Nakayama K."/>
        </authorList>
    </citation>
    <scope>NUCLEOTIDE SEQUENCE</scope>
</reference>
<proteinExistence type="predicted"/>
<gene>
    <name evidence="1" type="ORF">Tco_0990839</name>
</gene>
<name>A0ABQ5EYQ4_9ASTR</name>
<accession>A0ABQ5EYQ4</accession>
<sequence>MNITSPSSSLEQTNFVLEDWGTNPERFSSISNSAFEYCSVAMEANGSGYGCRLSIADHQLGKNEQTKLR</sequence>
<organism evidence="1 2">
    <name type="scientific">Tanacetum coccineum</name>
    <dbReference type="NCBI Taxonomy" id="301880"/>
    <lineage>
        <taxon>Eukaryota</taxon>
        <taxon>Viridiplantae</taxon>
        <taxon>Streptophyta</taxon>
        <taxon>Embryophyta</taxon>
        <taxon>Tracheophyta</taxon>
        <taxon>Spermatophyta</taxon>
        <taxon>Magnoliopsida</taxon>
        <taxon>eudicotyledons</taxon>
        <taxon>Gunneridae</taxon>
        <taxon>Pentapetalae</taxon>
        <taxon>asterids</taxon>
        <taxon>campanulids</taxon>
        <taxon>Asterales</taxon>
        <taxon>Asteraceae</taxon>
        <taxon>Asteroideae</taxon>
        <taxon>Anthemideae</taxon>
        <taxon>Anthemidinae</taxon>
        <taxon>Tanacetum</taxon>
    </lineage>
</organism>
<dbReference type="EMBL" id="BQNB010016787">
    <property type="protein sequence ID" value="GJT55785.1"/>
    <property type="molecule type" value="Genomic_DNA"/>
</dbReference>
<protein>
    <submittedName>
        <fullName evidence="1">Uncharacterized protein</fullName>
    </submittedName>
</protein>
<evidence type="ECO:0000313" key="2">
    <source>
        <dbReference type="Proteomes" id="UP001151760"/>
    </source>
</evidence>